<dbReference type="SMART" id="SM00220">
    <property type="entry name" value="S_TKc"/>
    <property type="match status" value="1"/>
</dbReference>
<organism evidence="9 10">
    <name type="scientific">Enhygromyxa salina</name>
    <dbReference type="NCBI Taxonomy" id="215803"/>
    <lineage>
        <taxon>Bacteria</taxon>
        <taxon>Pseudomonadati</taxon>
        <taxon>Myxococcota</taxon>
        <taxon>Polyangia</taxon>
        <taxon>Nannocystales</taxon>
        <taxon>Nannocystaceae</taxon>
        <taxon>Enhygromyxa</taxon>
    </lineage>
</organism>
<comment type="caution">
    <text evidence="9">The sequence shown here is derived from an EMBL/GenBank/DDBJ whole genome shotgun (WGS) entry which is preliminary data.</text>
</comment>
<dbReference type="Pfam" id="PF00069">
    <property type="entry name" value="Pkinase"/>
    <property type="match status" value="1"/>
</dbReference>
<dbReference type="Proteomes" id="UP000237968">
    <property type="component" value="Unassembled WGS sequence"/>
</dbReference>
<dbReference type="Gene3D" id="3.30.200.20">
    <property type="entry name" value="Phosphorylase Kinase, domain 1"/>
    <property type="match status" value="1"/>
</dbReference>
<dbReference type="EC" id="2.7.11.1" evidence="2"/>
<dbReference type="GO" id="GO:0004674">
    <property type="term" value="F:protein serine/threonine kinase activity"/>
    <property type="evidence" value="ECO:0007669"/>
    <property type="project" value="UniProtKB-EC"/>
</dbReference>
<dbReference type="GO" id="GO:0005524">
    <property type="term" value="F:ATP binding"/>
    <property type="evidence" value="ECO:0007669"/>
    <property type="project" value="UniProtKB-UniRule"/>
</dbReference>
<evidence type="ECO:0000256" key="1">
    <source>
        <dbReference type="ARBA" id="ARBA00010886"/>
    </source>
</evidence>
<accession>A0A2S9YHX4</accession>
<sequence>MPLELQSGDVYAGNIRILDILGKGAFACVYKVDVPGYDEPMALKLTKEPVTAGDQAQRALREITILRSLTNPHVVKSFDCGLRPDGHIYMLMDFLEGQALDEWHDFDRPLAAAEAVSLVHQVCLGLSEAHAKGIVHRDVKPENIFVETSGHIRLLDFGLARSWDGSPVVGVNATKAHMVVGTPHYSQPEQLKTRELTPSSDVYSLGMILYELLSGCSPFHRERTLKQVKEEFRKQPLLWLKCHSESPIVPLDEQPGCAELPPDLVRGIMRCLDKEPAGRPPDAGALANVLGYVLHRNFKVSVAADLRILHPGERHPEGRVFLPGSYRIGSGERCEIKLRHDSVLRVHAVVEWAGIPNRPQLRPITGDGSVQLNDQPIHKPVELTAHDEFSVGAYRMGIAF</sequence>
<dbReference type="PANTHER" id="PTHR43671:SF13">
    <property type="entry name" value="SERINE_THREONINE-PROTEIN KINASE NEK2"/>
    <property type="match status" value="1"/>
</dbReference>
<dbReference type="Gene3D" id="2.60.200.20">
    <property type="match status" value="1"/>
</dbReference>
<evidence type="ECO:0000313" key="9">
    <source>
        <dbReference type="EMBL" id="PRQ04715.1"/>
    </source>
</evidence>
<dbReference type="RefSeq" id="WP_181197250.1">
    <property type="nucleotide sequence ID" value="NZ_PVNK01000025.1"/>
</dbReference>
<keyword evidence="5 9" id="KW-0418">Kinase</keyword>
<dbReference type="Gene3D" id="1.10.510.10">
    <property type="entry name" value="Transferase(Phosphotransferase) domain 1"/>
    <property type="match status" value="1"/>
</dbReference>
<dbReference type="InterPro" id="IPR008271">
    <property type="entry name" value="Ser/Thr_kinase_AS"/>
</dbReference>
<dbReference type="InterPro" id="IPR008984">
    <property type="entry name" value="SMAD_FHA_dom_sf"/>
</dbReference>
<dbReference type="PROSITE" id="PS50011">
    <property type="entry name" value="PROTEIN_KINASE_DOM"/>
    <property type="match status" value="1"/>
</dbReference>
<dbReference type="InterPro" id="IPR000719">
    <property type="entry name" value="Prot_kinase_dom"/>
</dbReference>
<evidence type="ECO:0000256" key="3">
    <source>
        <dbReference type="ARBA" id="ARBA00022679"/>
    </source>
</evidence>
<dbReference type="SUPFAM" id="SSF56112">
    <property type="entry name" value="Protein kinase-like (PK-like)"/>
    <property type="match status" value="1"/>
</dbReference>
<dbReference type="InterPro" id="IPR000253">
    <property type="entry name" value="FHA_dom"/>
</dbReference>
<evidence type="ECO:0000256" key="6">
    <source>
        <dbReference type="ARBA" id="ARBA00022840"/>
    </source>
</evidence>
<dbReference type="InterPro" id="IPR011009">
    <property type="entry name" value="Kinase-like_dom_sf"/>
</dbReference>
<evidence type="ECO:0000256" key="4">
    <source>
        <dbReference type="ARBA" id="ARBA00022741"/>
    </source>
</evidence>
<dbReference type="InterPro" id="IPR017441">
    <property type="entry name" value="Protein_kinase_ATP_BS"/>
</dbReference>
<reference evidence="9 10" key="1">
    <citation type="submission" date="2018-03" db="EMBL/GenBank/DDBJ databases">
        <title>Draft Genome Sequences of the Obligatory Marine Myxobacteria Enhygromyxa salina SWB005.</title>
        <authorList>
            <person name="Poehlein A."/>
            <person name="Moghaddam J.A."/>
            <person name="Harms H."/>
            <person name="Alanjari M."/>
            <person name="Koenig G.M."/>
            <person name="Daniel R."/>
            <person name="Schaeberle T.F."/>
        </authorList>
    </citation>
    <scope>NUCLEOTIDE SEQUENCE [LARGE SCALE GENOMIC DNA]</scope>
    <source>
        <strain evidence="9 10">SWB005</strain>
    </source>
</reference>
<dbReference type="Pfam" id="PF00498">
    <property type="entry name" value="FHA"/>
    <property type="match status" value="1"/>
</dbReference>
<keyword evidence="4 7" id="KW-0547">Nucleotide-binding</keyword>
<dbReference type="InterPro" id="IPR050660">
    <property type="entry name" value="NEK_Ser/Thr_kinase"/>
</dbReference>
<keyword evidence="6 7" id="KW-0067">ATP-binding</keyword>
<proteinExistence type="inferred from homology"/>
<dbReference type="CDD" id="cd14014">
    <property type="entry name" value="STKc_PknB_like"/>
    <property type="match status" value="1"/>
</dbReference>
<keyword evidence="3 9" id="KW-0808">Transferase</keyword>
<gene>
    <name evidence="9" type="primary">stkP_1</name>
    <name evidence="9" type="ORF">ENSA5_04790</name>
</gene>
<evidence type="ECO:0000313" key="10">
    <source>
        <dbReference type="Proteomes" id="UP000237968"/>
    </source>
</evidence>
<name>A0A2S9YHX4_9BACT</name>
<protein>
    <recommendedName>
        <fullName evidence="2">non-specific serine/threonine protein kinase</fullName>
        <ecNumber evidence="2">2.7.11.1</ecNumber>
    </recommendedName>
</protein>
<feature type="domain" description="Protein kinase" evidence="8">
    <location>
        <begin position="15"/>
        <end position="298"/>
    </location>
</feature>
<comment type="similarity">
    <text evidence="1">Belongs to the protein kinase superfamily. NEK Ser/Thr protein kinase family. NIMA subfamily.</text>
</comment>
<dbReference type="CDD" id="cd00060">
    <property type="entry name" value="FHA"/>
    <property type="match status" value="1"/>
</dbReference>
<feature type="binding site" evidence="7">
    <location>
        <position position="44"/>
    </location>
    <ligand>
        <name>ATP</name>
        <dbReference type="ChEBI" id="CHEBI:30616"/>
    </ligand>
</feature>
<keyword evidence="10" id="KW-1185">Reference proteome</keyword>
<evidence type="ECO:0000259" key="8">
    <source>
        <dbReference type="PROSITE" id="PS50011"/>
    </source>
</evidence>
<dbReference type="EMBL" id="PVNK01000025">
    <property type="protein sequence ID" value="PRQ04715.1"/>
    <property type="molecule type" value="Genomic_DNA"/>
</dbReference>
<evidence type="ECO:0000256" key="5">
    <source>
        <dbReference type="ARBA" id="ARBA00022777"/>
    </source>
</evidence>
<evidence type="ECO:0000256" key="2">
    <source>
        <dbReference type="ARBA" id="ARBA00012513"/>
    </source>
</evidence>
<dbReference type="PROSITE" id="PS00107">
    <property type="entry name" value="PROTEIN_KINASE_ATP"/>
    <property type="match status" value="1"/>
</dbReference>
<evidence type="ECO:0000256" key="7">
    <source>
        <dbReference type="PROSITE-ProRule" id="PRU10141"/>
    </source>
</evidence>
<dbReference type="PANTHER" id="PTHR43671">
    <property type="entry name" value="SERINE/THREONINE-PROTEIN KINASE NEK"/>
    <property type="match status" value="1"/>
</dbReference>
<dbReference type="SUPFAM" id="SSF49879">
    <property type="entry name" value="SMAD/FHA domain"/>
    <property type="match status" value="1"/>
</dbReference>
<dbReference type="AlphaFoldDB" id="A0A2S9YHX4"/>
<dbReference type="PROSITE" id="PS00108">
    <property type="entry name" value="PROTEIN_KINASE_ST"/>
    <property type="match status" value="1"/>
</dbReference>